<accession>A0A9D4BM05</accession>
<dbReference type="EMBL" id="JAIWYP010000015">
    <property type="protein sequence ID" value="KAH3701014.1"/>
    <property type="molecule type" value="Genomic_DNA"/>
</dbReference>
<keyword evidence="3" id="KW-1185">Reference proteome</keyword>
<dbReference type="AlphaFoldDB" id="A0A9D4BM05"/>
<organism evidence="2 3">
    <name type="scientific">Dreissena polymorpha</name>
    <name type="common">Zebra mussel</name>
    <name type="synonym">Mytilus polymorpha</name>
    <dbReference type="NCBI Taxonomy" id="45954"/>
    <lineage>
        <taxon>Eukaryota</taxon>
        <taxon>Metazoa</taxon>
        <taxon>Spiralia</taxon>
        <taxon>Lophotrochozoa</taxon>
        <taxon>Mollusca</taxon>
        <taxon>Bivalvia</taxon>
        <taxon>Autobranchia</taxon>
        <taxon>Heteroconchia</taxon>
        <taxon>Euheterodonta</taxon>
        <taxon>Imparidentia</taxon>
        <taxon>Neoheterodontei</taxon>
        <taxon>Myida</taxon>
        <taxon>Dreissenoidea</taxon>
        <taxon>Dreissenidae</taxon>
        <taxon>Dreissena</taxon>
    </lineage>
</organism>
<reference evidence="2" key="2">
    <citation type="submission" date="2020-11" db="EMBL/GenBank/DDBJ databases">
        <authorList>
            <person name="McCartney M.A."/>
            <person name="Auch B."/>
            <person name="Kono T."/>
            <person name="Mallez S."/>
            <person name="Becker A."/>
            <person name="Gohl D.M."/>
            <person name="Silverstein K.A.T."/>
            <person name="Koren S."/>
            <person name="Bechman K.B."/>
            <person name="Herman A."/>
            <person name="Abrahante J.E."/>
            <person name="Garbe J."/>
        </authorList>
    </citation>
    <scope>NUCLEOTIDE SEQUENCE</scope>
    <source>
        <strain evidence="2">Duluth1</strain>
        <tissue evidence="2">Whole animal</tissue>
    </source>
</reference>
<comment type="caution">
    <text evidence="2">The sequence shown here is derived from an EMBL/GenBank/DDBJ whole genome shotgun (WGS) entry which is preliminary data.</text>
</comment>
<evidence type="ECO:0000256" key="1">
    <source>
        <dbReference type="SAM" id="MobiDB-lite"/>
    </source>
</evidence>
<protein>
    <submittedName>
        <fullName evidence="2">Uncharacterized protein</fullName>
    </submittedName>
</protein>
<evidence type="ECO:0000313" key="3">
    <source>
        <dbReference type="Proteomes" id="UP000828390"/>
    </source>
</evidence>
<feature type="region of interest" description="Disordered" evidence="1">
    <location>
        <begin position="1"/>
        <end position="20"/>
    </location>
</feature>
<reference evidence="2" key="1">
    <citation type="journal article" date="2019" name="bioRxiv">
        <title>The Genome of the Zebra Mussel, Dreissena polymorpha: A Resource for Invasive Species Research.</title>
        <authorList>
            <person name="McCartney M.A."/>
            <person name="Auch B."/>
            <person name="Kono T."/>
            <person name="Mallez S."/>
            <person name="Zhang Y."/>
            <person name="Obille A."/>
            <person name="Becker A."/>
            <person name="Abrahante J.E."/>
            <person name="Garbe J."/>
            <person name="Badalamenti J.P."/>
            <person name="Herman A."/>
            <person name="Mangelson H."/>
            <person name="Liachko I."/>
            <person name="Sullivan S."/>
            <person name="Sone E.D."/>
            <person name="Koren S."/>
            <person name="Silverstein K.A.T."/>
            <person name="Beckman K.B."/>
            <person name="Gohl D.M."/>
        </authorList>
    </citation>
    <scope>NUCLEOTIDE SEQUENCE</scope>
    <source>
        <strain evidence="2">Duluth1</strain>
        <tissue evidence="2">Whole animal</tissue>
    </source>
</reference>
<gene>
    <name evidence="2" type="ORF">DPMN_075997</name>
</gene>
<dbReference type="Proteomes" id="UP000828390">
    <property type="component" value="Unassembled WGS sequence"/>
</dbReference>
<evidence type="ECO:0000313" key="2">
    <source>
        <dbReference type="EMBL" id="KAH3701014.1"/>
    </source>
</evidence>
<sequence length="62" mass="6646">MGGQRRRRPKLTERNSGIRPASGCRVECQPAVPPDIRESASQWGSCGDGFTCNCHGANCVGK</sequence>
<proteinExistence type="predicted"/>
<name>A0A9D4BM05_DREPO</name>